<evidence type="ECO:0000259" key="1">
    <source>
        <dbReference type="Pfam" id="PF14534"/>
    </source>
</evidence>
<evidence type="ECO:0000313" key="2">
    <source>
        <dbReference type="EMBL" id="GAA2068842.1"/>
    </source>
</evidence>
<name>A0ABN2VPL5_9ACTN</name>
<dbReference type="InterPro" id="IPR027843">
    <property type="entry name" value="DUF4440"/>
</dbReference>
<comment type="caution">
    <text evidence="2">The sequence shown here is derived from an EMBL/GenBank/DDBJ whole genome shotgun (WGS) entry which is preliminary data.</text>
</comment>
<evidence type="ECO:0000313" key="3">
    <source>
        <dbReference type="Proteomes" id="UP001500016"/>
    </source>
</evidence>
<organism evidence="2 3">
    <name type="scientific">Streptomyces albiaxialis</name>
    <dbReference type="NCBI Taxonomy" id="329523"/>
    <lineage>
        <taxon>Bacteria</taxon>
        <taxon>Bacillati</taxon>
        <taxon>Actinomycetota</taxon>
        <taxon>Actinomycetes</taxon>
        <taxon>Kitasatosporales</taxon>
        <taxon>Streptomycetaceae</taxon>
        <taxon>Streptomyces</taxon>
    </lineage>
</organism>
<protein>
    <recommendedName>
        <fullName evidence="1">DUF4440 domain-containing protein</fullName>
    </recommendedName>
</protein>
<dbReference type="RefSeq" id="WP_344525815.1">
    <property type="nucleotide sequence ID" value="NZ_BAAAPE010000005.1"/>
</dbReference>
<keyword evidence="3" id="KW-1185">Reference proteome</keyword>
<feature type="domain" description="DUF4440" evidence="1">
    <location>
        <begin position="2"/>
        <end position="94"/>
    </location>
</feature>
<sequence>MAAWARAEREGDAGALDGLLHPDFLAVGPYGFLLRRAQWLERFGHGLAYTDFEFAPDTPTRYGDGSAVVVGTQTQRGTQKGQPVEGSFRVTLVFTGGPE</sequence>
<gene>
    <name evidence="2" type="ORF">GCM10009801_17580</name>
</gene>
<dbReference type="Proteomes" id="UP001500016">
    <property type="component" value="Unassembled WGS sequence"/>
</dbReference>
<reference evidence="2 3" key="1">
    <citation type="journal article" date="2019" name="Int. J. Syst. Evol. Microbiol.">
        <title>The Global Catalogue of Microorganisms (GCM) 10K type strain sequencing project: providing services to taxonomists for standard genome sequencing and annotation.</title>
        <authorList>
            <consortium name="The Broad Institute Genomics Platform"/>
            <consortium name="The Broad Institute Genome Sequencing Center for Infectious Disease"/>
            <person name="Wu L."/>
            <person name="Ma J."/>
        </authorList>
    </citation>
    <scope>NUCLEOTIDE SEQUENCE [LARGE SCALE GENOMIC DNA]</scope>
    <source>
        <strain evidence="2 3">JCM 15478</strain>
    </source>
</reference>
<dbReference type="EMBL" id="BAAAPE010000005">
    <property type="protein sequence ID" value="GAA2068842.1"/>
    <property type="molecule type" value="Genomic_DNA"/>
</dbReference>
<dbReference type="Pfam" id="PF14534">
    <property type="entry name" value="DUF4440"/>
    <property type="match status" value="1"/>
</dbReference>
<dbReference type="SUPFAM" id="SSF54427">
    <property type="entry name" value="NTF2-like"/>
    <property type="match status" value="1"/>
</dbReference>
<accession>A0ABN2VPL5</accession>
<proteinExistence type="predicted"/>
<dbReference type="Gene3D" id="3.10.450.50">
    <property type="match status" value="1"/>
</dbReference>
<dbReference type="InterPro" id="IPR032710">
    <property type="entry name" value="NTF2-like_dom_sf"/>
</dbReference>